<evidence type="ECO:0000313" key="2">
    <source>
        <dbReference type="EMBL" id="KAF2747954.1"/>
    </source>
</evidence>
<name>A0A6A6VDY6_9PLEO</name>
<keyword evidence="1" id="KW-0732">Signal</keyword>
<organism evidence="2 3">
    <name type="scientific">Sporormia fimetaria CBS 119925</name>
    <dbReference type="NCBI Taxonomy" id="1340428"/>
    <lineage>
        <taxon>Eukaryota</taxon>
        <taxon>Fungi</taxon>
        <taxon>Dikarya</taxon>
        <taxon>Ascomycota</taxon>
        <taxon>Pezizomycotina</taxon>
        <taxon>Dothideomycetes</taxon>
        <taxon>Pleosporomycetidae</taxon>
        <taxon>Pleosporales</taxon>
        <taxon>Sporormiaceae</taxon>
        <taxon>Sporormia</taxon>
    </lineage>
</organism>
<protein>
    <submittedName>
        <fullName evidence="2">Uncharacterized protein</fullName>
    </submittedName>
</protein>
<feature type="signal peptide" evidence="1">
    <location>
        <begin position="1"/>
        <end position="15"/>
    </location>
</feature>
<sequence>MLIWGCLGLAEHVCGVGMAVAATGRFMAGEQLKRGALTVDVVTRLAWGSGVCARKHRNGDVLLRLYSSNDNRFLDFEYQV</sequence>
<dbReference type="Proteomes" id="UP000799440">
    <property type="component" value="Unassembled WGS sequence"/>
</dbReference>
<evidence type="ECO:0000313" key="3">
    <source>
        <dbReference type="Proteomes" id="UP000799440"/>
    </source>
</evidence>
<dbReference type="AlphaFoldDB" id="A0A6A6VDY6"/>
<proteinExistence type="predicted"/>
<feature type="chain" id="PRO_5025644976" evidence="1">
    <location>
        <begin position="16"/>
        <end position="80"/>
    </location>
</feature>
<dbReference type="EMBL" id="MU006570">
    <property type="protein sequence ID" value="KAF2747954.1"/>
    <property type="molecule type" value="Genomic_DNA"/>
</dbReference>
<accession>A0A6A6VDY6</accession>
<keyword evidence="3" id="KW-1185">Reference proteome</keyword>
<reference evidence="2" key="1">
    <citation type="journal article" date="2020" name="Stud. Mycol.">
        <title>101 Dothideomycetes genomes: a test case for predicting lifestyles and emergence of pathogens.</title>
        <authorList>
            <person name="Haridas S."/>
            <person name="Albert R."/>
            <person name="Binder M."/>
            <person name="Bloem J."/>
            <person name="Labutti K."/>
            <person name="Salamov A."/>
            <person name="Andreopoulos B."/>
            <person name="Baker S."/>
            <person name="Barry K."/>
            <person name="Bills G."/>
            <person name="Bluhm B."/>
            <person name="Cannon C."/>
            <person name="Castanera R."/>
            <person name="Culley D."/>
            <person name="Daum C."/>
            <person name="Ezra D."/>
            <person name="Gonzalez J."/>
            <person name="Henrissat B."/>
            <person name="Kuo A."/>
            <person name="Liang C."/>
            <person name="Lipzen A."/>
            <person name="Lutzoni F."/>
            <person name="Magnuson J."/>
            <person name="Mondo S."/>
            <person name="Nolan M."/>
            <person name="Ohm R."/>
            <person name="Pangilinan J."/>
            <person name="Park H.-J."/>
            <person name="Ramirez L."/>
            <person name="Alfaro M."/>
            <person name="Sun H."/>
            <person name="Tritt A."/>
            <person name="Yoshinaga Y."/>
            <person name="Zwiers L.-H."/>
            <person name="Turgeon B."/>
            <person name="Goodwin S."/>
            <person name="Spatafora J."/>
            <person name="Crous P."/>
            <person name="Grigoriev I."/>
        </authorList>
    </citation>
    <scope>NUCLEOTIDE SEQUENCE</scope>
    <source>
        <strain evidence="2">CBS 119925</strain>
    </source>
</reference>
<gene>
    <name evidence="2" type="ORF">M011DRAFT_466995</name>
</gene>
<evidence type="ECO:0000256" key="1">
    <source>
        <dbReference type="SAM" id="SignalP"/>
    </source>
</evidence>